<name>A0A165M846_PELLU</name>
<dbReference type="RefSeq" id="WP_303680865.1">
    <property type="nucleotide sequence ID" value="NZ_LVWG01000016.1"/>
</dbReference>
<organism evidence="7 8">
    <name type="scientific">Pelodictyon luteolum</name>
    <dbReference type="NCBI Taxonomy" id="1100"/>
    <lineage>
        <taxon>Bacteria</taxon>
        <taxon>Pseudomonadati</taxon>
        <taxon>Chlorobiota</taxon>
        <taxon>Chlorobiia</taxon>
        <taxon>Chlorobiales</taxon>
        <taxon>Chlorobiaceae</taxon>
        <taxon>Chlorobium/Pelodictyon group</taxon>
        <taxon>Pelodictyon</taxon>
    </lineage>
</organism>
<evidence type="ECO:0000256" key="5">
    <source>
        <dbReference type="SAM" id="Phobius"/>
    </source>
</evidence>
<proteinExistence type="predicted"/>
<keyword evidence="3 5" id="KW-1133">Transmembrane helix</keyword>
<dbReference type="EMBL" id="LVWG01000016">
    <property type="protein sequence ID" value="KZK74924.1"/>
    <property type="molecule type" value="Genomic_DNA"/>
</dbReference>
<dbReference type="AlphaFoldDB" id="A0A165M846"/>
<feature type="domain" description="DUF1232" evidence="6">
    <location>
        <begin position="72"/>
        <end position="107"/>
    </location>
</feature>
<protein>
    <recommendedName>
        <fullName evidence="6">DUF1232 domain-containing protein</fullName>
    </recommendedName>
</protein>
<accession>A0A165M846</accession>
<comment type="subcellular location">
    <subcellularLocation>
        <location evidence="1">Endomembrane system</location>
        <topology evidence="1">Multi-pass membrane protein</topology>
    </subcellularLocation>
</comment>
<dbReference type="Proteomes" id="UP000076481">
    <property type="component" value="Unassembled WGS sequence"/>
</dbReference>
<comment type="caution">
    <text evidence="7">The sequence shown here is derived from an EMBL/GenBank/DDBJ whole genome shotgun (WGS) entry which is preliminary data.</text>
</comment>
<reference evidence="7 8" key="1">
    <citation type="submission" date="2016-03" db="EMBL/GenBank/DDBJ databases">
        <title>Speciation and ecological success in dimly lit waters: horizontal gene transfer in a green sulfur bacteria bloom unveiled by metagenomic assembly.</title>
        <authorList>
            <person name="Llorens-Mares T."/>
            <person name="Liu Z."/>
            <person name="Allen L.Z."/>
            <person name="Rusch D.B."/>
            <person name="Craig M.T."/>
            <person name="Dupont C.L."/>
            <person name="Bryant D.A."/>
            <person name="Casamayor E.O."/>
        </authorList>
    </citation>
    <scope>NUCLEOTIDE SEQUENCE [LARGE SCALE GENOMIC DNA]</scope>
    <source>
        <strain evidence="7">CIII</strain>
    </source>
</reference>
<evidence type="ECO:0000256" key="1">
    <source>
        <dbReference type="ARBA" id="ARBA00004127"/>
    </source>
</evidence>
<sequence>METPSIEKSTSRAERVMQNPGRVQKLLASVISKSSSLRSTAMVPGLLEKIQPLFRMVKSYASKEYREVPWQTIVLAAAALIYFVAPFDAIADFIPILGFADDLAIVSAVLASISQDIDAFTAWEKKKHEGAETAEFTEIDNGKQ</sequence>
<evidence type="ECO:0000256" key="4">
    <source>
        <dbReference type="ARBA" id="ARBA00023136"/>
    </source>
</evidence>
<evidence type="ECO:0000259" key="6">
    <source>
        <dbReference type="Pfam" id="PF06803"/>
    </source>
</evidence>
<dbReference type="Pfam" id="PF06803">
    <property type="entry name" value="DUF1232"/>
    <property type="match status" value="1"/>
</dbReference>
<keyword evidence="4 5" id="KW-0472">Membrane</keyword>
<dbReference type="GO" id="GO:0012505">
    <property type="term" value="C:endomembrane system"/>
    <property type="evidence" value="ECO:0007669"/>
    <property type="project" value="UniProtKB-SubCell"/>
</dbReference>
<evidence type="ECO:0000256" key="2">
    <source>
        <dbReference type="ARBA" id="ARBA00022692"/>
    </source>
</evidence>
<keyword evidence="2 5" id="KW-0812">Transmembrane</keyword>
<gene>
    <name evidence="7" type="ORF">A3K90_00110</name>
</gene>
<dbReference type="InterPro" id="IPR010652">
    <property type="entry name" value="DUF1232"/>
</dbReference>
<feature type="transmembrane region" description="Helical" evidence="5">
    <location>
        <begin position="68"/>
        <end position="87"/>
    </location>
</feature>
<evidence type="ECO:0000256" key="3">
    <source>
        <dbReference type="ARBA" id="ARBA00022989"/>
    </source>
</evidence>
<evidence type="ECO:0000313" key="8">
    <source>
        <dbReference type="Proteomes" id="UP000076481"/>
    </source>
</evidence>
<evidence type="ECO:0000313" key="7">
    <source>
        <dbReference type="EMBL" id="KZK74924.1"/>
    </source>
</evidence>